<name>A0AAV2DAI5_9ROSI</name>
<sequence length="124" mass="13855">MGEPNAVGAVVSEEQTMRQYWTAKDEDMRSSIQHAQVSANNFQVSTSVITILRGSVVLYGRTGECPDAHLRRFHELIDGIKIYGVPQDAIQLHYLPFTLEGLSKLWLDNRPPGSITTPTWPTNS</sequence>
<reference evidence="1 2" key="1">
    <citation type="submission" date="2024-04" db="EMBL/GenBank/DDBJ databases">
        <authorList>
            <person name="Fracassetti M."/>
        </authorList>
    </citation>
    <scope>NUCLEOTIDE SEQUENCE [LARGE SCALE GENOMIC DNA]</scope>
</reference>
<keyword evidence="2" id="KW-1185">Reference proteome</keyword>
<proteinExistence type="predicted"/>
<evidence type="ECO:0000313" key="2">
    <source>
        <dbReference type="Proteomes" id="UP001497516"/>
    </source>
</evidence>
<dbReference type="EMBL" id="OZ034815">
    <property type="protein sequence ID" value="CAL1370590.1"/>
    <property type="molecule type" value="Genomic_DNA"/>
</dbReference>
<evidence type="ECO:0000313" key="1">
    <source>
        <dbReference type="EMBL" id="CAL1370590.1"/>
    </source>
</evidence>
<protein>
    <submittedName>
        <fullName evidence="1">Uncharacterized protein</fullName>
    </submittedName>
</protein>
<gene>
    <name evidence="1" type="ORF">LTRI10_LOCUS12706</name>
</gene>
<dbReference type="Proteomes" id="UP001497516">
    <property type="component" value="Chromosome 2"/>
</dbReference>
<dbReference type="AlphaFoldDB" id="A0AAV2DAI5"/>
<organism evidence="1 2">
    <name type="scientific">Linum trigynum</name>
    <dbReference type="NCBI Taxonomy" id="586398"/>
    <lineage>
        <taxon>Eukaryota</taxon>
        <taxon>Viridiplantae</taxon>
        <taxon>Streptophyta</taxon>
        <taxon>Embryophyta</taxon>
        <taxon>Tracheophyta</taxon>
        <taxon>Spermatophyta</taxon>
        <taxon>Magnoliopsida</taxon>
        <taxon>eudicotyledons</taxon>
        <taxon>Gunneridae</taxon>
        <taxon>Pentapetalae</taxon>
        <taxon>rosids</taxon>
        <taxon>fabids</taxon>
        <taxon>Malpighiales</taxon>
        <taxon>Linaceae</taxon>
        <taxon>Linum</taxon>
    </lineage>
</organism>
<accession>A0AAV2DAI5</accession>